<evidence type="ECO:0000313" key="1">
    <source>
        <dbReference type="EMBL" id="REF26092.1"/>
    </source>
</evidence>
<gene>
    <name evidence="1" type="ORF">BDD26_0677</name>
</gene>
<keyword evidence="2" id="KW-1185">Reference proteome</keyword>
<accession>A0A3D9U9D0</accession>
<dbReference type="EMBL" id="QTUB01000001">
    <property type="protein sequence ID" value="REF26092.1"/>
    <property type="molecule type" value="Genomic_DNA"/>
</dbReference>
<proteinExistence type="predicted"/>
<protein>
    <submittedName>
        <fullName evidence="1">Uncharacterized protein DUF1399</fullName>
    </submittedName>
</protein>
<comment type="caution">
    <text evidence="1">The sequence shown here is derived from an EMBL/GenBank/DDBJ whole genome shotgun (WGS) entry which is preliminary data.</text>
</comment>
<dbReference type="Proteomes" id="UP000256294">
    <property type="component" value="Unassembled WGS sequence"/>
</dbReference>
<dbReference type="AlphaFoldDB" id="A0A3D9U9D0"/>
<evidence type="ECO:0000313" key="2">
    <source>
        <dbReference type="Proteomes" id="UP000256294"/>
    </source>
</evidence>
<sequence length="141" mass="17191">MTNKMNKKEFLKKMESVNFENIIKKITKKHPNIARVWTEEGARDAVEQYKKFMFIVYKYENGDAYIAPSIEVDEIWHHHILDTKNYKKDCENIFGYFVHHFSYFPSSKNEEDTFKSMNNHFMKTQELYFKEFGEHMYEVDF</sequence>
<name>A0A3D9U9D0_9GAMM</name>
<reference evidence="1 2" key="1">
    <citation type="submission" date="2018-08" db="EMBL/GenBank/DDBJ databases">
        <title>Genomic Encyclopedia of Archaeal and Bacterial Type Strains, Phase II (KMG-II): from individual species to whole genera.</title>
        <authorList>
            <person name="Goeker M."/>
        </authorList>
    </citation>
    <scope>NUCLEOTIDE SEQUENCE [LARGE SCALE GENOMIC DNA]</scope>
    <source>
        <strain evidence="1 2">DSM 17905</strain>
    </source>
</reference>
<organism evidence="1 2">
    <name type="scientific">Xenorhabdus cabanillasii</name>
    <dbReference type="NCBI Taxonomy" id="351673"/>
    <lineage>
        <taxon>Bacteria</taxon>
        <taxon>Pseudomonadati</taxon>
        <taxon>Pseudomonadota</taxon>
        <taxon>Gammaproteobacteria</taxon>
        <taxon>Enterobacterales</taxon>
        <taxon>Morganellaceae</taxon>
        <taxon>Xenorhabdus</taxon>
    </lineage>
</organism>